<sequence>MTTEDAGARGPATQGAPTQGTLGRSQVLWAEMLASKREQLAAAKAQDVLDIHSFTAMQTSLQGLHAKDGSRLGSKILQKLDPIVDRVQNLTAAISIFIQSDPTYSALTNKTVNKKIGMLQSLTTAMPRFEQYMALYPKSGGLETALLRILETRSTRRTEMMAEEYLDIELPRDKDLENNCGGVCMYVRKDLGDSSAVLDHGDRTKVMTEVVTELLRACLGDVVAENASIKVYFP</sequence>
<dbReference type="Proteomes" id="UP001174936">
    <property type="component" value="Unassembled WGS sequence"/>
</dbReference>
<reference evidence="2" key="1">
    <citation type="submission" date="2023-06" db="EMBL/GenBank/DDBJ databases">
        <title>Genome-scale phylogeny and comparative genomics of the fungal order Sordariales.</title>
        <authorList>
            <consortium name="Lawrence Berkeley National Laboratory"/>
            <person name="Hensen N."/>
            <person name="Bonometti L."/>
            <person name="Westerberg I."/>
            <person name="Brannstrom I.O."/>
            <person name="Guillou S."/>
            <person name="Cros-Aarteil S."/>
            <person name="Calhoun S."/>
            <person name="Haridas S."/>
            <person name="Kuo A."/>
            <person name="Mondo S."/>
            <person name="Pangilinan J."/>
            <person name="Riley R."/>
            <person name="Labutti K."/>
            <person name="Andreopoulos B."/>
            <person name="Lipzen A."/>
            <person name="Chen C."/>
            <person name="Yanf M."/>
            <person name="Daum C."/>
            <person name="Ng V."/>
            <person name="Clum A."/>
            <person name="Steindorff A."/>
            <person name="Ohm R."/>
            <person name="Martin F."/>
            <person name="Silar P."/>
            <person name="Natvig D."/>
            <person name="Lalanne C."/>
            <person name="Gautier V."/>
            <person name="Ament-Velasquez S.L."/>
            <person name="Kruys A."/>
            <person name="Hutchinson M.I."/>
            <person name="Powell A.J."/>
            <person name="Barry K."/>
            <person name="Miller A.N."/>
            <person name="Grigoriev I.V."/>
            <person name="Debuchy R."/>
            <person name="Gladieux P."/>
            <person name="Thoren M.H."/>
            <person name="Johannesson H."/>
        </authorList>
    </citation>
    <scope>NUCLEOTIDE SEQUENCE</scope>
    <source>
        <strain evidence="2">SMH2532-1</strain>
    </source>
</reference>
<evidence type="ECO:0000313" key="3">
    <source>
        <dbReference type="Proteomes" id="UP001174936"/>
    </source>
</evidence>
<dbReference type="EMBL" id="JAULSV010000004">
    <property type="protein sequence ID" value="KAK0646947.1"/>
    <property type="molecule type" value="Genomic_DNA"/>
</dbReference>
<feature type="region of interest" description="Disordered" evidence="1">
    <location>
        <begin position="1"/>
        <end position="21"/>
    </location>
</feature>
<organism evidence="2 3">
    <name type="scientific">Cercophora newfieldiana</name>
    <dbReference type="NCBI Taxonomy" id="92897"/>
    <lineage>
        <taxon>Eukaryota</taxon>
        <taxon>Fungi</taxon>
        <taxon>Dikarya</taxon>
        <taxon>Ascomycota</taxon>
        <taxon>Pezizomycotina</taxon>
        <taxon>Sordariomycetes</taxon>
        <taxon>Sordariomycetidae</taxon>
        <taxon>Sordariales</taxon>
        <taxon>Lasiosphaeriaceae</taxon>
        <taxon>Cercophora</taxon>
    </lineage>
</organism>
<accession>A0AA39Y8N8</accession>
<dbReference type="AlphaFoldDB" id="A0AA39Y8N8"/>
<evidence type="ECO:0000313" key="2">
    <source>
        <dbReference type="EMBL" id="KAK0646947.1"/>
    </source>
</evidence>
<comment type="caution">
    <text evidence="2">The sequence shown here is derived from an EMBL/GenBank/DDBJ whole genome shotgun (WGS) entry which is preliminary data.</text>
</comment>
<gene>
    <name evidence="2" type="ORF">B0T16DRAFT_493830</name>
</gene>
<evidence type="ECO:0000256" key="1">
    <source>
        <dbReference type="SAM" id="MobiDB-lite"/>
    </source>
</evidence>
<name>A0AA39Y8N8_9PEZI</name>
<protein>
    <submittedName>
        <fullName evidence="2">Uncharacterized protein</fullName>
    </submittedName>
</protein>
<keyword evidence="3" id="KW-1185">Reference proteome</keyword>
<proteinExistence type="predicted"/>